<feature type="domain" description="Clp1 P-loop" evidence="9">
    <location>
        <begin position="721"/>
        <end position="775"/>
    </location>
</feature>
<keyword evidence="4" id="KW-0808">Transferase</keyword>
<evidence type="ECO:0000256" key="7">
    <source>
        <dbReference type="ARBA" id="ARBA00022840"/>
    </source>
</evidence>
<feature type="region of interest" description="Disordered" evidence="8">
    <location>
        <begin position="779"/>
        <end position="828"/>
    </location>
</feature>
<feature type="compositionally biased region" description="Polar residues" evidence="8">
    <location>
        <begin position="143"/>
        <end position="155"/>
    </location>
</feature>
<feature type="domain" description="Clp1 P-loop" evidence="9">
    <location>
        <begin position="844"/>
        <end position="918"/>
    </location>
</feature>
<organism evidence="10 11">
    <name type="scientific">Sporisorium reilianum f. sp. reilianum</name>
    <dbReference type="NCBI Taxonomy" id="72559"/>
    <lineage>
        <taxon>Eukaryota</taxon>
        <taxon>Fungi</taxon>
        <taxon>Dikarya</taxon>
        <taxon>Basidiomycota</taxon>
        <taxon>Ustilaginomycotina</taxon>
        <taxon>Ustilaginomycetes</taxon>
        <taxon>Ustilaginales</taxon>
        <taxon>Ustilaginaceae</taxon>
        <taxon>Sporisorium</taxon>
    </lineage>
</organism>
<feature type="compositionally biased region" description="Low complexity" evidence="8">
    <location>
        <begin position="69"/>
        <end position="85"/>
    </location>
</feature>
<feature type="compositionally biased region" description="Low complexity" evidence="8">
    <location>
        <begin position="105"/>
        <end position="116"/>
    </location>
</feature>
<name>A0A2N8UKN7_9BASI</name>
<dbReference type="GO" id="GO:0000448">
    <property type="term" value="P:cleavage in ITS2 between 5.8S rRNA and LSU-rRNA of tricistronic rRNA transcript (SSU-rRNA, 5.8S rRNA, LSU-rRNA)"/>
    <property type="evidence" value="ECO:0007669"/>
    <property type="project" value="TreeGrafter"/>
</dbReference>
<protein>
    <recommendedName>
        <fullName evidence="3">Polynucleotide 5'-hydroxyl-kinase GRC3</fullName>
    </recommendedName>
    <alternativeName>
        <fullName evidence="2">Polynucleotide 5'-hydroxyl-kinase grc3</fullName>
    </alternativeName>
</protein>
<feature type="compositionally biased region" description="Acidic residues" evidence="8">
    <location>
        <begin position="449"/>
        <end position="464"/>
    </location>
</feature>
<feature type="compositionally biased region" description="Low complexity" evidence="8">
    <location>
        <begin position="7"/>
        <end position="44"/>
    </location>
</feature>
<dbReference type="GO" id="GO:0051731">
    <property type="term" value="F:polynucleotide 5'-hydroxyl-kinase activity"/>
    <property type="evidence" value="ECO:0007669"/>
    <property type="project" value="InterPro"/>
</dbReference>
<feature type="region of interest" description="Disordered" evidence="8">
    <location>
        <begin position="973"/>
        <end position="1013"/>
    </location>
</feature>
<comment type="similarity">
    <text evidence="1">Belongs to the Clp1 family. NOL9/GRC3 subfamily.</text>
</comment>
<dbReference type="InterPro" id="IPR045116">
    <property type="entry name" value="Clp1/Grc3"/>
</dbReference>
<evidence type="ECO:0000259" key="9">
    <source>
        <dbReference type="Pfam" id="PF16575"/>
    </source>
</evidence>
<evidence type="ECO:0000256" key="8">
    <source>
        <dbReference type="SAM" id="MobiDB-lite"/>
    </source>
</evidence>
<evidence type="ECO:0000256" key="6">
    <source>
        <dbReference type="ARBA" id="ARBA00022777"/>
    </source>
</evidence>
<evidence type="ECO:0000256" key="3">
    <source>
        <dbReference type="ARBA" id="ARBA00019824"/>
    </source>
</evidence>
<evidence type="ECO:0000256" key="1">
    <source>
        <dbReference type="ARBA" id="ARBA00011003"/>
    </source>
</evidence>
<dbReference type="Gene3D" id="3.40.50.300">
    <property type="entry name" value="P-loop containing nucleotide triphosphate hydrolases"/>
    <property type="match status" value="1"/>
</dbReference>
<accession>A0A2N8UKN7</accession>
<feature type="compositionally biased region" description="Basic and acidic residues" evidence="8">
    <location>
        <begin position="976"/>
        <end position="986"/>
    </location>
</feature>
<feature type="region of interest" description="Disordered" evidence="8">
    <location>
        <begin position="1"/>
        <end position="194"/>
    </location>
</feature>
<feature type="compositionally biased region" description="Low complexity" evidence="8">
    <location>
        <begin position="163"/>
        <end position="173"/>
    </location>
</feature>
<feature type="compositionally biased region" description="Acidic residues" evidence="8">
    <location>
        <begin position="185"/>
        <end position="194"/>
    </location>
</feature>
<dbReference type="PANTHER" id="PTHR12755:SF3">
    <property type="entry name" value="POLYNUCLEOTIDE 5'-HYDROXYL-KINASE NOL9"/>
    <property type="match status" value="1"/>
</dbReference>
<evidence type="ECO:0000256" key="4">
    <source>
        <dbReference type="ARBA" id="ARBA00022679"/>
    </source>
</evidence>
<dbReference type="GO" id="GO:0005524">
    <property type="term" value="F:ATP binding"/>
    <property type="evidence" value="ECO:0007669"/>
    <property type="project" value="UniProtKB-KW"/>
</dbReference>
<dbReference type="PANTHER" id="PTHR12755">
    <property type="entry name" value="CLEAVAGE/POLYADENYLATION FACTOR IA SUBUNIT CLP1P"/>
    <property type="match status" value="1"/>
</dbReference>
<evidence type="ECO:0000256" key="5">
    <source>
        <dbReference type="ARBA" id="ARBA00022741"/>
    </source>
</evidence>
<keyword evidence="5" id="KW-0547">Nucleotide-binding</keyword>
<dbReference type="InterPro" id="IPR027417">
    <property type="entry name" value="P-loop_NTPase"/>
</dbReference>
<gene>
    <name evidence="10" type="ORF">SRS1_15745</name>
</gene>
<feature type="compositionally biased region" description="Low complexity" evidence="8">
    <location>
        <begin position="807"/>
        <end position="816"/>
    </location>
</feature>
<feature type="compositionally biased region" description="Acidic residues" evidence="8">
    <location>
        <begin position="371"/>
        <end position="402"/>
    </location>
</feature>
<evidence type="ECO:0000256" key="2">
    <source>
        <dbReference type="ARBA" id="ARBA00018706"/>
    </source>
</evidence>
<feature type="compositionally biased region" description="Acidic residues" evidence="8">
    <location>
        <begin position="52"/>
        <end position="61"/>
    </location>
</feature>
<feature type="compositionally biased region" description="Acidic residues" evidence="8">
    <location>
        <begin position="353"/>
        <end position="364"/>
    </location>
</feature>
<proteinExistence type="inferred from homology"/>
<feature type="compositionally biased region" description="Low complexity" evidence="8">
    <location>
        <begin position="1298"/>
        <end position="1307"/>
    </location>
</feature>
<keyword evidence="7" id="KW-0067">ATP-binding</keyword>
<feature type="compositionally biased region" description="Polar residues" evidence="8">
    <location>
        <begin position="404"/>
        <end position="423"/>
    </location>
</feature>
<keyword evidence="6" id="KW-0418">Kinase</keyword>
<evidence type="ECO:0000313" key="11">
    <source>
        <dbReference type="Proteomes" id="UP000239563"/>
    </source>
</evidence>
<sequence length="1330" mass="141249">MARSKKAAAAAAAPRMSALAARKARQEAQAQAQQGKTRNASRTSSSRRDDPQSEEDEEADVEVVLPLPTASQAASSASRATARSSFGTPSPDKPSPSTLKRPRRSSAAQEASSSIAVTRPRRNSTASNPHQQPQQVSTPQSTRATKAKSSQSTPARGSGARNSPSSSKRTPASSKKKGKARYDSDADDDVDNDSDLLRDLEKICAELYGEAGASDVDASETEEPPRKKRAKQSSNARDTPSKSTSKAKSTPTKRTPAKRTPAKAAPAVKTPPKKAAAKNASPQRVDVAETWSEAAASPAKTKQPAKKKLTADEMRVRDAKRYFAAAARQRGKTNVGSSAMPVEDEATGFLAFGDDDDEDEDDDDQSKQADAEDDDDDDEQGEEADEEDEDGSDDSSDDDADEPQNGQSSHTDASMRSLPSVNGSPRRADRTAKGGKAPPIPKPSKIVLDDPEDEEEDDDQEDSDAVPSEDHGLSREALLNAVPYSRFVPVLEGETRNVSVVENKRKRGKEAIYYGLQTGETLVFLGIGHLEVLHGSVQMGGAVISSSSQGLNAADIYAPLSNTLPVLKSVSASRYPGHAEAAGASQSRRDDQNESNADGIFDSAFDTVVKLTPLSSPITSLGQVCPIGGLATLFSMPPSLELSNKVHQLSTIKVLLEPDIQHLIQKQRQKNLLANGVFPTVGLSATYIPHKWQSALHRLSASALSAAQHPQEESAVALVRGNKKVGKSTLSRMALERLLSMGKVIGGKVAYLELDLGQSDLGPPGMVALHLLSLTDHVQSEVTEEGEADATERVDPAQEAEAEAEAANEAGGSESAPQSNQARSPRSCVKLGPGWCQPRVPIRAHFIGDVSPRDDPEGYVAGIHDLIDFFRAHIQPGQPGEDGEAQRVPLVINTQGWIKGLGADLAARIEPLLRPTHIFDVIPRGSPDPVPPPTRGQPWLDAEGAILGSGPEIVTLESVSQLEYVQNAFGQQRYSDGSHGRAESDANRSNGSTTAADDKHEAGDGGSTPPRYITEVGSKLAPAESRLINIMSYLYATELAPVGRDNASTQGTWDFSQPLVHRHPLVVDVRNGLKAGIRVLALGSSVPDSLKLMALNSSIAAIVVTDRSDATQAQQAPEEGSADAQKQGDVASTWKQAFDRAAKIAQPGRGLSTRCVGLAIVRSIDALSGRVHLLTPLDPGFLRQVQVGTGAHLGLVKGALELPVWASLDFDAIKEARESRLDVAPRTHPSPLASDGGAATSGAEMAGDEQSQEKEQSPPQKLLAGMPRNQVPYLEWPHAANASSSSSSRQKGKHAATNGSSSSNGSSAPLTLGSEKRRVRRNLMRKSQFV</sequence>
<feature type="compositionally biased region" description="Low complexity" evidence="8">
    <location>
        <begin position="241"/>
        <end position="254"/>
    </location>
</feature>
<feature type="compositionally biased region" description="Low complexity" evidence="8">
    <location>
        <begin position="131"/>
        <end position="142"/>
    </location>
</feature>
<dbReference type="Proteomes" id="UP000239563">
    <property type="component" value="Chromosome XVII"/>
</dbReference>
<dbReference type="GO" id="GO:0005634">
    <property type="term" value="C:nucleus"/>
    <property type="evidence" value="ECO:0007669"/>
    <property type="project" value="TreeGrafter"/>
</dbReference>
<feature type="region of interest" description="Disordered" evidence="8">
    <location>
        <begin position="209"/>
        <end position="477"/>
    </location>
</feature>
<dbReference type="Pfam" id="PF16575">
    <property type="entry name" value="CLP1_P"/>
    <property type="match status" value="2"/>
</dbReference>
<reference evidence="10 11" key="1">
    <citation type="submission" date="2017-02" db="EMBL/GenBank/DDBJ databases">
        <authorList>
            <person name="Peterson S.W."/>
        </authorList>
    </citation>
    <scope>NUCLEOTIDE SEQUENCE [LARGE SCALE GENOMIC DNA]</scope>
    <source>
        <strain evidence="10 11">SRS1_H2-8</strain>
    </source>
</reference>
<feature type="region of interest" description="Disordered" evidence="8">
    <location>
        <begin position="1221"/>
        <end position="1330"/>
    </location>
</feature>
<dbReference type="InterPro" id="IPR032319">
    <property type="entry name" value="CLP1_P"/>
</dbReference>
<dbReference type="EMBL" id="LT795070">
    <property type="protein sequence ID" value="SJX65475.1"/>
    <property type="molecule type" value="Genomic_DNA"/>
</dbReference>
<evidence type="ECO:0000313" key="10">
    <source>
        <dbReference type="EMBL" id="SJX65475.1"/>
    </source>
</evidence>
<feature type="compositionally biased region" description="Basic and acidic residues" evidence="8">
    <location>
        <begin position="309"/>
        <end position="321"/>
    </location>
</feature>